<dbReference type="Proteomes" id="UP000179243">
    <property type="component" value="Unassembled WGS sequence"/>
</dbReference>
<dbReference type="AlphaFoldDB" id="A0A1F7F4N3"/>
<gene>
    <name evidence="1" type="ORF">A2519_07275</name>
</gene>
<proteinExistence type="predicted"/>
<evidence type="ECO:0000313" key="1">
    <source>
        <dbReference type="EMBL" id="OGK01625.1"/>
    </source>
</evidence>
<organism evidence="1 2">
    <name type="scientific">Candidatus Raymondbacteria bacterium RIFOXYD12_FULL_49_13</name>
    <dbReference type="NCBI Taxonomy" id="1817890"/>
    <lineage>
        <taxon>Bacteria</taxon>
        <taxon>Raymondiibacteriota</taxon>
    </lineage>
</organism>
<protein>
    <recommendedName>
        <fullName evidence="3">Outer membrane protein beta-barrel domain-containing protein</fullName>
    </recommendedName>
</protein>
<accession>A0A1F7F4N3</accession>
<comment type="caution">
    <text evidence="1">The sequence shown here is derived from an EMBL/GenBank/DDBJ whole genome shotgun (WGS) entry which is preliminary data.</text>
</comment>
<evidence type="ECO:0008006" key="3">
    <source>
        <dbReference type="Google" id="ProtNLM"/>
    </source>
</evidence>
<sequence>MFKPLLPLVCIWIVFIGAAAFLQAEGVRDSTSSHEGPAVGDISNKEETQIARRITAKKYMALGLGPAGLWGVSSNRVAYLFHYAHYWEVAPWAAIKFKSDNVFNFSAPAFFLAATIGSNFYLTRTNISPFLGFDFGLALAKKPDFDAAFGFAAGGSAGIAFFRTSSAQLMLDLNVQTLLRTVDAGNPGKYSLGISVLF</sequence>
<evidence type="ECO:0000313" key="2">
    <source>
        <dbReference type="Proteomes" id="UP000179243"/>
    </source>
</evidence>
<reference evidence="1 2" key="1">
    <citation type="journal article" date="2016" name="Nat. Commun.">
        <title>Thousands of microbial genomes shed light on interconnected biogeochemical processes in an aquifer system.</title>
        <authorList>
            <person name="Anantharaman K."/>
            <person name="Brown C.T."/>
            <person name="Hug L.A."/>
            <person name="Sharon I."/>
            <person name="Castelle C.J."/>
            <person name="Probst A.J."/>
            <person name="Thomas B.C."/>
            <person name="Singh A."/>
            <person name="Wilkins M.J."/>
            <person name="Karaoz U."/>
            <person name="Brodie E.L."/>
            <person name="Williams K.H."/>
            <person name="Hubbard S.S."/>
            <person name="Banfield J.F."/>
        </authorList>
    </citation>
    <scope>NUCLEOTIDE SEQUENCE [LARGE SCALE GENOMIC DNA]</scope>
</reference>
<name>A0A1F7F4N3_UNCRA</name>
<dbReference type="EMBL" id="MFYX01000122">
    <property type="protein sequence ID" value="OGK01625.1"/>
    <property type="molecule type" value="Genomic_DNA"/>
</dbReference>